<evidence type="ECO:0000259" key="1">
    <source>
        <dbReference type="Pfam" id="PF02627"/>
    </source>
</evidence>
<dbReference type="InterPro" id="IPR029032">
    <property type="entry name" value="AhpD-like"/>
</dbReference>
<evidence type="ECO:0000313" key="3">
    <source>
        <dbReference type="Proteomes" id="UP001300763"/>
    </source>
</evidence>
<dbReference type="SUPFAM" id="SSF69118">
    <property type="entry name" value="AhpD-like"/>
    <property type="match status" value="1"/>
</dbReference>
<proteinExistence type="predicted"/>
<keyword evidence="3" id="KW-1185">Reference proteome</keyword>
<feature type="domain" description="Carboxymuconolactone decarboxylase-like" evidence="1">
    <location>
        <begin position="53"/>
        <end position="134"/>
    </location>
</feature>
<dbReference type="InterPro" id="IPR003779">
    <property type="entry name" value="CMD-like"/>
</dbReference>
<dbReference type="PANTHER" id="PTHR33570">
    <property type="entry name" value="4-CARBOXYMUCONOLACTONE DECARBOXYLASE FAMILY PROTEIN"/>
    <property type="match status" value="1"/>
</dbReference>
<reference evidence="2 3" key="1">
    <citation type="submission" date="2023-02" db="EMBL/GenBank/DDBJ databases">
        <title>Genome sequencing required for Actinomycetospora new species description.</title>
        <authorList>
            <person name="Saimee Y."/>
            <person name="Duangmal K."/>
        </authorList>
    </citation>
    <scope>NUCLEOTIDE SEQUENCE [LARGE SCALE GENOMIC DNA]</scope>
    <source>
        <strain evidence="2 3">DW7H6</strain>
    </source>
</reference>
<name>A0ABT5T0A0_9PSEU</name>
<accession>A0ABT5T0A0</accession>
<dbReference type="PANTHER" id="PTHR33570:SF2">
    <property type="entry name" value="CARBOXYMUCONOLACTONE DECARBOXYLASE-LIKE DOMAIN-CONTAINING PROTEIN"/>
    <property type="match status" value="1"/>
</dbReference>
<dbReference type="InterPro" id="IPR052512">
    <property type="entry name" value="4CMD/NDH-1_regulator"/>
</dbReference>
<dbReference type="Gene3D" id="1.20.1290.10">
    <property type="entry name" value="AhpD-like"/>
    <property type="match status" value="1"/>
</dbReference>
<comment type="caution">
    <text evidence="2">The sequence shown here is derived from an EMBL/GenBank/DDBJ whole genome shotgun (WGS) entry which is preliminary data.</text>
</comment>
<organism evidence="2 3">
    <name type="scientific">Actinomycetospora lemnae</name>
    <dbReference type="NCBI Taxonomy" id="3019891"/>
    <lineage>
        <taxon>Bacteria</taxon>
        <taxon>Bacillati</taxon>
        <taxon>Actinomycetota</taxon>
        <taxon>Actinomycetes</taxon>
        <taxon>Pseudonocardiales</taxon>
        <taxon>Pseudonocardiaceae</taxon>
        <taxon>Actinomycetospora</taxon>
    </lineage>
</organism>
<dbReference type="RefSeq" id="WP_274203081.1">
    <property type="nucleotide sequence ID" value="NZ_JAQZAO010000013.1"/>
</dbReference>
<sequence length="143" mass="15764">MNGGTRSEAELDHRDGHGADERFERGLAVRKEVVGEAHVERSMAQVSDFSRPVQEWVTRACWGDVWDRPGLDRRTRSLLNLVMLTALGRSHELAVHVRGAVTNGATTEEIREALLQATVYCGAPAGLEAFRVAETVLAEEGRL</sequence>
<dbReference type="Pfam" id="PF02627">
    <property type="entry name" value="CMD"/>
    <property type="match status" value="1"/>
</dbReference>
<gene>
    <name evidence="2" type="ORF">PGB27_24655</name>
</gene>
<dbReference type="EMBL" id="JAQZAO010000013">
    <property type="protein sequence ID" value="MDD7968548.1"/>
    <property type="molecule type" value="Genomic_DNA"/>
</dbReference>
<dbReference type="Proteomes" id="UP001300763">
    <property type="component" value="Unassembled WGS sequence"/>
</dbReference>
<protein>
    <submittedName>
        <fullName evidence="2">Carboxymuconolactone decarboxylase family protein</fullName>
    </submittedName>
</protein>
<evidence type="ECO:0000313" key="2">
    <source>
        <dbReference type="EMBL" id="MDD7968548.1"/>
    </source>
</evidence>